<dbReference type="EMBL" id="BMHF01000010">
    <property type="protein sequence ID" value="GGA42109.1"/>
    <property type="molecule type" value="Genomic_DNA"/>
</dbReference>
<accession>A0ABQ1GE72</accession>
<sequence>MAVPLIYDMSKVPNVTYITSVEDSVPAADSRTCSIKGQSVGLAKPEDYGVSHLSGTKGILVRFAVLLTLANKLLECAGNLFAGTHYTV</sequence>
<dbReference type="Proteomes" id="UP000609323">
    <property type="component" value="Unassembled WGS sequence"/>
</dbReference>
<gene>
    <name evidence="1" type="ORF">GCM10010917_29200</name>
</gene>
<protein>
    <submittedName>
        <fullName evidence="1">Uncharacterized protein</fullName>
    </submittedName>
</protein>
<comment type="caution">
    <text evidence="1">The sequence shown here is derived from an EMBL/GenBank/DDBJ whole genome shotgun (WGS) entry which is preliminary data.</text>
</comment>
<proteinExistence type="predicted"/>
<name>A0ABQ1GE72_9BACL</name>
<organism evidence="1 2">
    <name type="scientific">Paenibacillus physcomitrellae</name>
    <dbReference type="NCBI Taxonomy" id="1619311"/>
    <lineage>
        <taxon>Bacteria</taxon>
        <taxon>Bacillati</taxon>
        <taxon>Bacillota</taxon>
        <taxon>Bacilli</taxon>
        <taxon>Bacillales</taxon>
        <taxon>Paenibacillaceae</taxon>
        <taxon>Paenibacillus</taxon>
    </lineage>
</organism>
<reference evidence="2" key="1">
    <citation type="journal article" date="2019" name="Int. J. Syst. Evol. Microbiol.">
        <title>The Global Catalogue of Microorganisms (GCM) 10K type strain sequencing project: providing services to taxonomists for standard genome sequencing and annotation.</title>
        <authorList>
            <consortium name="The Broad Institute Genomics Platform"/>
            <consortium name="The Broad Institute Genome Sequencing Center for Infectious Disease"/>
            <person name="Wu L."/>
            <person name="Ma J."/>
        </authorList>
    </citation>
    <scope>NUCLEOTIDE SEQUENCE [LARGE SCALE GENOMIC DNA]</scope>
    <source>
        <strain evidence="2">CGMCC 1.15044</strain>
    </source>
</reference>
<keyword evidence="2" id="KW-1185">Reference proteome</keyword>
<evidence type="ECO:0000313" key="1">
    <source>
        <dbReference type="EMBL" id="GGA42109.1"/>
    </source>
</evidence>
<evidence type="ECO:0000313" key="2">
    <source>
        <dbReference type="Proteomes" id="UP000609323"/>
    </source>
</evidence>